<keyword evidence="7" id="KW-0998">Cell outer membrane</keyword>
<feature type="domain" description="POTRA" evidence="9">
    <location>
        <begin position="260"/>
        <end position="338"/>
    </location>
</feature>
<organism evidence="10 11">
    <name type="scientific">Candidatus Abyssobacteria bacterium SURF_17</name>
    <dbReference type="NCBI Taxonomy" id="2093361"/>
    <lineage>
        <taxon>Bacteria</taxon>
        <taxon>Pseudomonadati</taxon>
        <taxon>Candidatus Hydrogenedentota</taxon>
        <taxon>Candidatus Abyssobacteria</taxon>
    </lineage>
</organism>
<dbReference type="EMBL" id="QZKI01000014">
    <property type="protein sequence ID" value="RJP74528.1"/>
    <property type="molecule type" value="Genomic_DNA"/>
</dbReference>
<reference evidence="10 11" key="1">
    <citation type="journal article" date="2017" name="ISME J.">
        <title>Energy and carbon metabolisms in a deep terrestrial subsurface fluid microbial community.</title>
        <authorList>
            <person name="Momper L."/>
            <person name="Jungbluth S.P."/>
            <person name="Lee M.D."/>
            <person name="Amend J.P."/>
        </authorList>
    </citation>
    <scope>NUCLEOTIDE SEQUENCE [LARGE SCALE GENOMIC DNA]</scope>
    <source>
        <strain evidence="10">SURF_17</strain>
    </source>
</reference>
<evidence type="ECO:0000256" key="5">
    <source>
        <dbReference type="ARBA" id="ARBA00022737"/>
    </source>
</evidence>
<feature type="domain" description="POTRA" evidence="9">
    <location>
        <begin position="21"/>
        <end position="92"/>
    </location>
</feature>
<dbReference type="GO" id="GO:0009279">
    <property type="term" value="C:cell outer membrane"/>
    <property type="evidence" value="ECO:0007669"/>
    <property type="project" value="UniProtKB-UniRule"/>
</dbReference>
<evidence type="ECO:0000256" key="2">
    <source>
        <dbReference type="ARBA" id="ARBA00022452"/>
    </source>
</evidence>
<dbReference type="NCBIfam" id="TIGR03303">
    <property type="entry name" value="OM_YaeT"/>
    <property type="match status" value="1"/>
</dbReference>
<name>A0A419F7X7_9BACT</name>
<evidence type="ECO:0000256" key="7">
    <source>
        <dbReference type="ARBA" id="ARBA00023237"/>
    </source>
</evidence>
<feature type="domain" description="POTRA" evidence="9">
    <location>
        <begin position="173"/>
        <end position="257"/>
    </location>
</feature>
<dbReference type="InterPro" id="IPR039910">
    <property type="entry name" value="D15-like"/>
</dbReference>
<dbReference type="PANTHER" id="PTHR12815">
    <property type="entry name" value="SORTING AND ASSEMBLY MACHINERY SAMM50 PROTEIN FAMILY MEMBER"/>
    <property type="match status" value="1"/>
</dbReference>
<dbReference type="PROSITE" id="PS51779">
    <property type="entry name" value="POTRA"/>
    <property type="match status" value="5"/>
</dbReference>
<dbReference type="Pfam" id="PF07244">
    <property type="entry name" value="POTRA"/>
    <property type="match status" value="5"/>
</dbReference>
<comment type="caution">
    <text evidence="10">The sequence shown here is derived from an EMBL/GenBank/DDBJ whole genome shotgun (WGS) entry which is preliminary data.</text>
</comment>
<keyword evidence="6" id="KW-0472">Membrane</keyword>
<dbReference type="Gene3D" id="3.10.20.310">
    <property type="entry name" value="membrane protein fhac"/>
    <property type="match status" value="5"/>
</dbReference>
<evidence type="ECO:0000256" key="8">
    <source>
        <dbReference type="NCBIfam" id="TIGR03303"/>
    </source>
</evidence>
<dbReference type="GO" id="GO:0071709">
    <property type="term" value="P:membrane assembly"/>
    <property type="evidence" value="ECO:0007669"/>
    <property type="project" value="InterPro"/>
</dbReference>
<comment type="subcellular location">
    <subcellularLocation>
        <location evidence="1">Membrane</location>
    </subcellularLocation>
</comment>
<accession>A0A419F7X7</accession>
<feature type="domain" description="POTRA" evidence="9">
    <location>
        <begin position="93"/>
        <end position="170"/>
    </location>
</feature>
<evidence type="ECO:0000313" key="11">
    <source>
        <dbReference type="Proteomes" id="UP000285961"/>
    </source>
</evidence>
<dbReference type="InterPro" id="IPR034746">
    <property type="entry name" value="POTRA"/>
</dbReference>
<keyword evidence="4" id="KW-0732">Signal</keyword>
<feature type="domain" description="POTRA" evidence="9">
    <location>
        <begin position="341"/>
        <end position="414"/>
    </location>
</feature>
<dbReference type="InterPro" id="IPR010827">
    <property type="entry name" value="BamA/TamA_POTRA"/>
</dbReference>
<sequence length="748" mass="84573">MPFLLLFLLPSHGVAQSEEGLPVISVQIEGNRLVSAQLIRAQLRVREGNPLSRADVQRDIQRLFSLGYFSDIKVDVARQDDGVAVTYIVAERKIIREVLILGNKKVKEEDLRAVLSLRRGDTYIPKTIDKDVLAIREVYRGKGYSEVTVNASYREISPTEVEVVYEILEGKKARVREIIIEGNTALTDKAIRKGMQTKARFLWFGGFFDEKIFKEDLDRIEDMYADHGYIDAQVTDAQVEFFAEGERVRLQIFVAEGDQYFIDSVAVDGNTVFDDTRLLQIVKSETGTYYNRSQVEREALAIQDFYSDQGYILANVRPRPAIDRDAKEVQVTYQVSERDLIYVAKVDIEGNVKTKDAVIRRELTIVPGERFDGSKIRRSRQKLLNTQYFKDVYIDTEPTDEQRYRNLIFEVEEQKTGTFNFGAGYSSNDALIGQIQITQNNFDLFNPPTFTGAGQKFQVALRPGTILSEYQLSITEPYFMGYPFAAGFDLYFIDREYDDYDQQNVGAGLRVGKRITDFSSLGLSYNFSEYDISNVDDDAPQTIKDEEGTRTKSSMALNFTNDTRDSYLDPTAGHRYTSSLELAGGPLGAETDVVKLVGEARWYRPLGDKFVLLTRLEAGVAEEYGDSDFVPLFDRFFAGGSNSVRGYDYRDVGPREDDDPIGGKTKFEGTLELSYPLIDIIKGYGFFDFGQVWREIDDFGQGKINTSVGLGVGLRTPIGPIRLDYGFPLNPNDDQGSGRIHFTTGLSF</sequence>
<gene>
    <name evidence="10" type="primary">bamA</name>
    <name evidence="10" type="ORF">C4532_02330</name>
</gene>
<evidence type="ECO:0000256" key="6">
    <source>
        <dbReference type="ARBA" id="ARBA00023136"/>
    </source>
</evidence>
<evidence type="ECO:0000259" key="9">
    <source>
        <dbReference type="PROSITE" id="PS51779"/>
    </source>
</evidence>
<dbReference type="AlphaFoldDB" id="A0A419F7X7"/>
<protein>
    <recommendedName>
        <fullName evidence="8">Outer membrane protein assembly factor BamA</fullName>
    </recommendedName>
</protein>
<dbReference type="Gene3D" id="2.40.160.50">
    <property type="entry name" value="membrane protein fhac: a member of the omp85/tpsb transporter family"/>
    <property type="match status" value="1"/>
</dbReference>
<dbReference type="Pfam" id="PF01103">
    <property type="entry name" value="Omp85"/>
    <property type="match status" value="1"/>
</dbReference>
<keyword evidence="5" id="KW-0677">Repeat</keyword>
<keyword evidence="3" id="KW-0812">Transmembrane</keyword>
<evidence type="ECO:0000256" key="4">
    <source>
        <dbReference type="ARBA" id="ARBA00022729"/>
    </source>
</evidence>
<dbReference type="Proteomes" id="UP000285961">
    <property type="component" value="Unassembled WGS sequence"/>
</dbReference>
<dbReference type="PANTHER" id="PTHR12815:SF47">
    <property type="entry name" value="TRANSLOCATION AND ASSEMBLY MODULE SUBUNIT TAMA"/>
    <property type="match status" value="1"/>
</dbReference>
<evidence type="ECO:0000256" key="3">
    <source>
        <dbReference type="ARBA" id="ARBA00022692"/>
    </source>
</evidence>
<proteinExistence type="predicted"/>
<evidence type="ECO:0000313" key="10">
    <source>
        <dbReference type="EMBL" id="RJP74528.1"/>
    </source>
</evidence>
<evidence type="ECO:0000256" key="1">
    <source>
        <dbReference type="ARBA" id="ARBA00004370"/>
    </source>
</evidence>
<dbReference type="InterPro" id="IPR000184">
    <property type="entry name" value="Bac_surfAg_D15"/>
</dbReference>
<dbReference type="PIRSF" id="PIRSF006076">
    <property type="entry name" value="OM_assembly_OMP85"/>
    <property type="match status" value="1"/>
</dbReference>
<dbReference type="InterPro" id="IPR023707">
    <property type="entry name" value="OM_assembly_BamA"/>
</dbReference>
<keyword evidence="2" id="KW-1134">Transmembrane beta strand</keyword>